<keyword evidence="4 10" id="KW-0812">Transmembrane</keyword>
<comment type="subcellular location">
    <subcellularLocation>
        <location evidence="1">Membrane</location>
        <topology evidence="1">Single-pass type I membrane protein</topology>
    </subcellularLocation>
</comment>
<keyword evidence="3 9" id="KW-0245">EGF-like domain</keyword>
<evidence type="ECO:0000256" key="3">
    <source>
        <dbReference type="ARBA" id="ARBA00022536"/>
    </source>
</evidence>
<dbReference type="FunFam" id="2.60.120.260:FF:000016">
    <property type="entry name" value="Contactin-associated protein-like 4 isoform 1"/>
    <property type="match status" value="1"/>
</dbReference>
<evidence type="ECO:0000313" key="15">
    <source>
        <dbReference type="Proteomes" id="UP000318571"/>
    </source>
</evidence>
<dbReference type="PROSITE" id="PS50025">
    <property type="entry name" value="LAM_G_DOMAIN"/>
    <property type="match status" value="4"/>
</dbReference>
<evidence type="ECO:0000259" key="13">
    <source>
        <dbReference type="PROSITE" id="PS50026"/>
    </source>
</evidence>
<evidence type="ECO:0000256" key="4">
    <source>
        <dbReference type="ARBA" id="ARBA00022692"/>
    </source>
</evidence>
<comment type="caution">
    <text evidence="14">The sequence shown here is derived from an EMBL/GenBank/DDBJ whole genome shotgun (WGS) entry which is preliminary data.</text>
</comment>
<comment type="caution">
    <text evidence="9">Lacks conserved residue(s) required for the propagation of feature annotation.</text>
</comment>
<evidence type="ECO:0000313" key="14">
    <source>
        <dbReference type="EMBL" id="TRY71971.1"/>
    </source>
</evidence>
<dbReference type="Pfam" id="PF00754">
    <property type="entry name" value="F5_F8_type_C"/>
    <property type="match status" value="1"/>
</dbReference>
<dbReference type="EMBL" id="VCGU01000008">
    <property type="protein sequence ID" value="TRY71971.1"/>
    <property type="molecule type" value="Genomic_DNA"/>
</dbReference>
<dbReference type="OrthoDB" id="26719at2759"/>
<dbReference type="InterPro" id="IPR008979">
    <property type="entry name" value="Galactose-bd-like_sf"/>
</dbReference>
<sequence>MAKRKKDLADMELATVISFLVLGWVSGEYLQSRYDDSNTYYDRFLLDSPYNLCRDPLMAQANVSATSSASQRTPDMARLWGGSAWTAENSDFQQALNIDLGIIKNVTGIAMQGRAHSEEYIIEYRIQYGSNGKDWIDYKEVDGSPKLFVGNVDGDYVVRNDFDQPIIAQWIRVNPTRWADRISIRMELYGCNYIPDVLHFNGTALIRRDLARFPVASLRDTVRLRFKTNHENGVILYSRGSQGDYIALQLVENRLLLNINLGSRLETSMALGSLLDDNLFHEVVISRERRDVILSVDRVRIRDRIKGDFHKLNLDRHLYIGGVPNVEDGLVVFENFTGCIENMYLNHSNVIAGYKDRLGYDDRFYNYEDVGGVIKGCPVDYFTVPVTFKKPKAWVRLTGYEGSYGLNVSMEFRTYEENGLLLYHRFSSEGFVKLFMEDARIKVLIVAADIPQVELDNFDQTYNDGKWHTVELAMSKNRAVLTIDRDPMETRRILEIATGAYYMIGGGLHREAGFVGCMRHITIDGNYKIPSDWKDEEYSSKDDIALESCHVVDRCTPNPCEHGGVCKQNSREFYCECEGTGYTGAVCHTSLNFKSCVHYKNAHPESRYAETIIDVDGSGPLAPFPARCEFFPDGRNITYVGHRNEEATKVDGFEEKGSFQQTIYYDATMEMMEALINRSVACVQKLGYDCKRSRLLNTPVGYSDNFSPYGYWVSRQNRPMDYWAGSLPGSRKCECGLLGVCFDPDKWCNCDSGHDDWLWDGGEITQKEYLPVKALHFGDTGNPLDRKEGRYSLGPLECDGDTMFDNVVTFRKDDSAIELPQIDFGQSGDIYFEFKTTSQKTMVLIHSQGTNGDFIMVSLISGNHIQFEYESGKGPQGVTVETSYRLDDDQWHSVLVERNRKEAMVIVDGARKGQVKEPIGPVRPMLLDQHLFVGASKDYTDGFVGCIRAMVINGVIADLLYEVNKNPWGLYGVGTGCEGKCKNAPCMNGGTCKEGYDHFECDCRWTPFKGPICADEIGVNMRTNYMIKYDFKGNYKSTIAERIHVGFTTTDPKGFLIGAYSDISQEYLTLMISNSGHLRLVFDFGFERQEMIFTEQNFMTGQYHDVRIERFNQGRKLMMKVDNYEPQIYSFDESLKSSADAQFNNIRYLYIGRNETMREGFVGCISRVEFDEIIPLKLLFQEDPLSNIAATPETITEDFCGIEPVTYPPEEEETRRPPDVDEEKIEHLYRTTNSAILGVILAIIFILIVIFAVLVGKYKNRHKGEYLTREDEGAQDAFDADTAVLQGKTGHQVEKKKEWFI</sequence>
<keyword evidence="6 10" id="KW-1133">Transmembrane helix</keyword>
<accession>A0A553P2S0</accession>
<feature type="domain" description="Laminin G" evidence="12">
    <location>
        <begin position="806"/>
        <end position="977"/>
    </location>
</feature>
<dbReference type="Gene3D" id="2.60.120.260">
    <property type="entry name" value="Galactose-binding domain-like"/>
    <property type="match status" value="1"/>
</dbReference>
<keyword evidence="8" id="KW-1015">Disulfide bond</keyword>
<dbReference type="OMA" id="GWNCGRE"/>
<dbReference type="SMART" id="SM00181">
    <property type="entry name" value="EGF"/>
    <property type="match status" value="2"/>
</dbReference>
<feature type="domain" description="EGF-like" evidence="13">
    <location>
        <begin position="978"/>
        <end position="1014"/>
    </location>
</feature>
<dbReference type="InterPro" id="IPR001791">
    <property type="entry name" value="Laminin_G"/>
</dbReference>
<feature type="transmembrane region" description="Helical" evidence="10">
    <location>
        <begin position="1235"/>
        <end position="1255"/>
    </location>
</feature>
<keyword evidence="7 10" id="KW-0472">Membrane</keyword>
<dbReference type="GO" id="GO:0016020">
    <property type="term" value="C:membrane"/>
    <property type="evidence" value="ECO:0007669"/>
    <property type="project" value="UniProtKB-SubCell"/>
</dbReference>
<reference evidence="14 15" key="1">
    <citation type="journal article" date="2018" name="Nat. Ecol. Evol.">
        <title>Genomic signatures of mitonuclear coevolution across populations of Tigriopus californicus.</title>
        <authorList>
            <person name="Barreto F.S."/>
            <person name="Watson E.T."/>
            <person name="Lima T.G."/>
            <person name="Willett C.S."/>
            <person name="Edmands S."/>
            <person name="Li W."/>
            <person name="Burton R.S."/>
        </authorList>
    </citation>
    <scope>NUCLEOTIDE SEQUENCE [LARGE SCALE GENOMIC DNA]</scope>
    <source>
        <strain evidence="14 15">San Diego</strain>
    </source>
</reference>
<dbReference type="InterPro" id="IPR050372">
    <property type="entry name" value="Neurexin-related_CASP"/>
</dbReference>
<dbReference type="InterPro" id="IPR000742">
    <property type="entry name" value="EGF"/>
</dbReference>
<evidence type="ECO:0000256" key="8">
    <source>
        <dbReference type="ARBA" id="ARBA00023157"/>
    </source>
</evidence>
<dbReference type="CDD" id="cd00057">
    <property type="entry name" value="FA58C"/>
    <property type="match status" value="1"/>
</dbReference>
<protein>
    <recommendedName>
        <fullName evidence="16">Neurexin-4</fullName>
    </recommendedName>
</protein>
<dbReference type="SMART" id="SM00282">
    <property type="entry name" value="LamG"/>
    <property type="match status" value="4"/>
</dbReference>
<evidence type="ECO:0000256" key="10">
    <source>
        <dbReference type="SAM" id="Phobius"/>
    </source>
</evidence>
<dbReference type="InterPro" id="IPR000421">
    <property type="entry name" value="FA58C"/>
</dbReference>
<evidence type="ECO:0000256" key="2">
    <source>
        <dbReference type="ARBA" id="ARBA00010241"/>
    </source>
</evidence>
<dbReference type="CDD" id="cd00110">
    <property type="entry name" value="LamG"/>
    <property type="match status" value="4"/>
</dbReference>
<dbReference type="SUPFAM" id="SSF49785">
    <property type="entry name" value="Galactose-binding domain-like"/>
    <property type="match status" value="1"/>
</dbReference>
<dbReference type="Gene3D" id="2.10.25.10">
    <property type="entry name" value="Laminin"/>
    <property type="match status" value="2"/>
</dbReference>
<keyword evidence="5" id="KW-0732">Signal</keyword>
<feature type="domain" description="Laminin G" evidence="12">
    <location>
        <begin position="1018"/>
        <end position="1200"/>
    </location>
</feature>
<dbReference type="PROSITE" id="PS50022">
    <property type="entry name" value="FA58C_3"/>
    <property type="match status" value="1"/>
</dbReference>
<dbReference type="Pfam" id="PF02210">
    <property type="entry name" value="Laminin_G_2"/>
    <property type="match status" value="4"/>
</dbReference>
<feature type="domain" description="Laminin G" evidence="12">
    <location>
        <begin position="384"/>
        <end position="549"/>
    </location>
</feature>
<dbReference type="Proteomes" id="UP000318571">
    <property type="component" value="Chromosome 7"/>
</dbReference>
<keyword evidence="15" id="KW-1185">Reference proteome</keyword>
<dbReference type="InterPro" id="IPR013320">
    <property type="entry name" value="ConA-like_dom_sf"/>
</dbReference>
<dbReference type="STRING" id="6832.A0A553P2S0"/>
<evidence type="ECO:0000256" key="7">
    <source>
        <dbReference type="ARBA" id="ARBA00023136"/>
    </source>
</evidence>
<dbReference type="Gene3D" id="2.60.120.200">
    <property type="match status" value="4"/>
</dbReference>
<organism evidence="14 15">
    <name type="scientific">Tigriopus californicus</name>
    <name type="common">Marine copepod</name>
    <dbReference type="NCBI Taxonomy" id="6832"/>
    <lineage>
        <taxon>Eukaryota</taxon>
        <taxon>Metazoa</taxon>
        <taxon>Ecdysozoa</taxon>
        <taxon>Arthropoda</taxon>
        <taxon>Crustacea</taxon>
        <taxon>Multicrustacea</taxon>
        <taxon>Hexanauplia</taxon>
        <taxon>Copepoda</taxon>
        <taxon>Harpacticoida</taxon>
        <taxon>Harpacticidae</taxon>
        <taxon>Tigriopus</taxon>
    </lineage>
</organism>
<name>A0A553P2S0_TIGCA</name>
<feature type="domain" description="Laminin G" evidence="12">
    <location>
        <begin position="197"/>
        <end position="377"/>
    </location>
</feature>
<dbReference type="PANTHER" id="PTHR15036:SF91">
    <property type="entry name" value="NEUREXIN-4"/>
    <property type="match status" value="1"/>
</dbReference>
<feature type="domain" description="F5/8 type C" evidence="11">
    <location>
        <begin position="45"/>
        <end position="191"/>
    </location>
</feature>
<dbReference type="SUPFAM" id="SSF49899">
    <property type="entry name" value="Concanavalin A-like lectins/glucanases"/>
    <property type="match status" value="4"/>
</dbReference>
<dbReference type="Pfam" id="PF00008">
    <property type="entry name" value="EGF"/>
    <property type="match status" value="1"/>
</dbReference>
<evidence type="ECO:0000256" key="1">
    <source>
        <dbReference type="ARBA" id="ARBA00004479"/>
    </source>
</evidence>
<dbReference type="PROSITE" id="PS50026">
    <property type="entry name" value="EGF_3"/>
    <property type="match status" value="2"/>
</dbReference>
<evidence type="ECO:0000256" key="5">
    <source>
        <dbReference type="ARBA" id="ARBA00022729"/>
    </source>
</evidence>
<evidence type="ECO:0000256" key="6">
    <source>
        <dbReference type="ARBA" id="ARBA00022989"/>
    </source>
</evidence>
<proteinExistence type="inferred from homology"/>
<dbReference type="PANTHER" id="PTHR15036">
    <property type="entry name" value="PIKACHURIN-LIKE PROTEIN"/>
    <property type="match status" value="1"/>
</dbReference>
<dbReference type="Gene3D" id="2.60.120.1000">
    <property type="match status" value="1"/>
</dbReference>
<evidence type="ECO:0000259" key="12">
    <source>
        <dbReference type="PROSITE" id="PS50025"/>
    </source>
</evidence>
<gene>
    <name evidence="14" type="ORF">TCAL_00230</name>
</gene>
<dbReference type="CDD" id="cd00054">
    <property type="entry name" value="EGF_CA"/>
    <property type="match status" value="2"/>
</dbReference>
<comment type="similarity">
    <text evidence="2">Belongs to the neurexin family.</text>
</comment>
<evidence type="ECO:0000256" key="9">
    <source>
        <dbReference type="PROSITE-ProRule" id="PRU00076"/>
    </source>
</evidence>
<evidence type="ECO:0008006" key="16">
    <source>
        <dbReference type="Google" id="ProtNLM"/>
    </source>
</evidence>
<feature type="domain" description="EGF-like" evidence="13">
    <location>
        <begin position="551"/>
        <end position="588"/>
    </location>
</feature>
<dbReference type="SMART" id="SM00231">
    <property type="entry name" value="FA58C"/>
    <property type="match status" value="1"/>
</dbReference>
<evidence type="ECO:0000259" key="11">
    <source>
        <dbReference type="PROSITE" id="PS50022"/>
    </source>
</evidence>